<keyword evidence="4 7" id="KW-0812">Transmembrane</keyword>
<reference evidence="9 10" key="1">
    <citation type="submission" date="2023-07" db="EMBL/GenBank/DDBJ databases">
        <title>Sorghum-associated microbial communities from plants grown in Nebraska, USA.</title>
        <authorList>
            <person name="Schachtman D."/>
        </authorList>
    </citation>
    <scope>NUCLEOTIDE SEQUENCE [LARGE SCALE GENOMIC DNA]</scope>
    <source>
        <strain evidence="9 10">BE124</strain>
    </source>
</reference>
<dbReference type="InterPro" id="IPR039426">
    <property type="entry name" value="TonB-dep_rcpt-like"/>
</dbReference>
<feature type="domain" description="TonB-dependent receptor plug" evidence="8">
    <location>
        <begin position="113"/>
        <end position="241"/>
    </location>
</feature>
<protein>
    <submittedName>
        <fullName evidence="9">Iron complex outermembrane receptor protein</fullName>
    </submittedName>
</protein>
<dbReference type="InterPro" id="IPR036942">
    <property type="entry name" value="Beta-barrel_TonB_sf"/>
</dbReference>
<dbReference type="Gene3D" id="2.60.40.1120">
    <property type="entry name" value="Carboxypeptidase-like, regulatory domain"/>
    <property type="match status" value="1"/>
</dbReference>
<sequence length="995" mass="106397">MKNSLQKGLMVFITMLCTSLIYSQDISGLVTDASGPLPGVSILVKGTKTETQTDFDGKFTIKNVGSDAVLVFTYIGLKTQEIVVGGKSTINVVMKQDQSQLNEVIVVGYGSVKKKDATGAVDMLSSKQFDNISATSPSELLRGKVSGVQVTQTSGEPGAGVSVRIRGNSSIRSGNNPLYVVDGVPLDGGDVSSGGSDVAGLGSSSARNPLNFINQNDIESISVLKDASSTAIYGSRGANGVIVITTKKGKTKVPTLTFNTSMRFSSMSGDFRLLNGDEFVAAGGPDKGSRSYNWEDAILRNGFTTNNDVSISSGNDSSNTRLSLGASSTDGIVKNTGIDKYTASFANSNDFFGGVLRVDTNLLYAGLKDQTTLISNDAGYIGNLIGTALYWNPTLPIYQPDGSYTFVAEDYLNPVQLLDAYDDHTSTNKVLGSIAATLKLGTHFRYKFLFGVESSSSTRKRQLLPTMKINSTDLIKNDNANGGVQKRGFAEISGISKFNKTIEHTLTYDNSFSDNVSLNALAGFSYYSYDTEGSSSRGYGYVPEQKILVDNIQGGIAQEFRVNSYKNRIELQSYFAKAEVTLYKNLIINGSIRADGSTKLGEDNKWGYFPAAGAAYKIVSNKEGALNDIKVRGNYGITGNQEFPVNSAVSKSNYGNGGSPQTVSGANSELRWETTTSYGIGADFTFLNNRLTGSLDYYKRDTEDLIAPVPQASTQPGPASNRSVNLPGNLINDGIEVSLSYKIIDSNDMSWSVSGNAAFLKNKMTNFGSVSLLAGGINGQGLTGANAEIIKDGYPLYTYYLYDFRGYDATGNSIYGAADGSDAGLGNAAQVLLDKQPLPKINMGFSTSFTYKSLDAGMSFYGAFGHYLYNNTANAYFFKSALLGGRNVTPEVGSSPQNGSDPNSPSTKYLESGDFLRLGNLTVGYTFRGAYMDKIKLSSARLFVSGENLFVITSYSGFDPEVDTNKALNGVPSAGMDYLSYPKDKSFSVGLSVTF</sequence>
<dbReference type="InterPro" id="IPR008969">
    <property type="entry name" value="CarboxyPept-like_regulatory"/>
</dbReference>
<dbReference type="InterPro" id="IPR012910">
    <property type="entry name" value="Plug_dom"/>
</dbReference>
<gene>
    <name evidence="9" type="ORF">J2W95_000840</name>
</gene>
<evidence type="ECO:0000256" key="6">
    <source>
        <dbReference type="ARBA" id="ARBA00023237"/>
    </source>
</evidence>
<evidence type="ECO:0000256" key="5">
    <source>
        <dbReference type="ARBA" id="ARBA00023136"/>
    </source>
</evidence>
<evidence type="ECO:0000256" key="2">
    <source>
        <dbReference type="ARBA" id="ARBA00022448"/>
    </source>
</evidence>
<dbReference type="InterPro" id="IPR037066">
    <property type="entry name" value="Plug_dom_sf"/>
</dbReference>
<keyword evidence="5 7" id="KW-0472">Membrane</keyword>
<evidence type="ECO:0000256" key="1">
    <source>
        <dbReference type="ARBA" id="ARBA00004571"/>
    </source>
</evidence>
<evidence type="ECO:0000256" key="3">
    <source>
        <dbReference type="ARBA" id="ARBA00022452"/>
    </source>
</evidence>
<keyword evidence="10" id="KW-1185">Reference proteome</keyword>
<evidence type="ECO:0000256" key="7">
    <source>
        <dbReference type="PROSITE-ProRule" id="PRU01360"/>
    </source>
</evidence>
<dbReference type="NCBIfam" id="TIGR04057">
    <property type="entry name" value="SusC_RagA_signa"/>
    <property type="match status" value="1"/>
</dbReference>
<evidence type="ECO:0000313" key="10">
    <source>
        <dbReference type="Proteomes" id="UP001261871"/>
    </source>
</evidence>
<evidence type="ECO:0000259" key="8">
    <source>
        <dbReference type="Pfam" id="PF07715"/>
    </source>
</evidence>
<comment type="similarity">
    <text evidence="7">Belongs to the TonB-dependent receptor family.</text>
</comment>
<dbReference type="RefSeq" id="WP_310004238.1">
    <property type="nucleotide sequence ID" value="NZ_JAVDTX010000001.1"/>
</dbReference>
<dbReference type="Gene3D" id="2.40.170.20">
    <property type="entry name" value="TonB-dependent receptor, beta-barrel domain"/>
    <property type="match status" value="1"/>
</dbReference>
<accession>A0ABU1S1W5</accession>
<dbReference type="SUPFAM" id="SSF49464">
    <property type="entry name" value="Carboxypeptidase regulatory domain-like"/>
    <property type="match status" value="1"/>
</dbReference>
<dbReference type="Pfam" id="PF07715">
    <property type="entry name" value="Plug"/>
    <property type="match status" value="1"/>
</dbReference>
<dbReference type="InterPro" id="IPR023997">
    <property type="entry name" value="TonB-dep_OMP_SusC/RagA_CS"/>
</dbReference>
<dbReference type="InterPro" id="IPR023996">
    <property type="entry name" value="TonB-dep_OMP_SusC/RagA"/>
</dbReference>
<organism evidence="9 10">
    <name type="scientific">Flavobacterium granuli</name>
    <dbReference type="NCBI Taxonomy" id="280093"/>
    <lineage>
        <taxon>Bacteria</taxon>
        <taxon>Pseudomonadati</taxon>
        <taxon>Bacteroidota</taxon>
        <taxon>Flavobacteriia</taxon>
        <taxon>Flavobacteriales</taxon>
        <taxon>Flavobacteriaceae</taxon>
        <taxon>Flavobacterium</taxon>
    </lineage>
</organism>
<keyword evidence="3 7" id="KW-1134">Transmembrane beta strand</keyword>
<dbReference type="EMBL" id="JAVDTX010000001">
    <property type="protein sequence ID" value="MDR6844160.1"/>
    <property type="molecule type" value="Genomic_DNA"/>
</dbReference>
<dbReference type="Proteomes" id="UP001261871">
    <property type="component" value="Unassembled WGS sequence"/>
</dbReference>
<dbReference type="SUPFAM" id="SSF56935">
    <property type="entry name" value="Porins"/>
    <property type="match status" value="1"/>
</dbReference>
<comment type="subcellular location">
    <subcellularLocation>
        <location evidence="1 7">Cell outer membrane</location>
        <topology evidence="1 7">Multi-pass membrane protein</topology>
    </subcellularLocation>
</comment>
<evidence type="ECO:0000313" key="9">
    <source>
        <dbReference type="EMBL" id="MDR6844160.1"/>
    </source>
</evidence>
<proteinExistence type="inferred from homology"/>
<dbReference type="PROSITE" id="PS52016">
    <property type="entry name" value="TONB_DEPENDENT_REC_3"/>
    <property type="match status" value="1"/>
</dbReference>
<comment type="caution">
    <text evidence="9">The sequence shown here is derived from an EMBL/GenBank/DDBJ whole genome shotgun (WGS) entry which is preliminary data.</text>
</comment>
<dbReference type="Pfam" id="PF13715">
    <property type="entry name" value="CarbopepD_reg_2"/>
    <property type="match status" value="1"/>
</dbReference>
<keyword evidence="9" id="KW-0675">Receptor</keyword>
<evidence type="ECO:0000256" key="4">
    <source>
        <dbReference type="ARBA" id="ARBA00022692"/>
    </source>
</evidence>
<keyword evidence="2 7" id="KW-0813">Transport</keyword>
<name>A0ABU1S1W5_9FLAO</name>
<dbReference type="Gene3D" id="2.170.130.10">
    <property type="entry name" value="TonB-dependent receptor, plug domain"/>
    <property type="match status" value="1"/>
</dbReference>
<keyword evidence="6 7" id="KW-0998">Cell outer membrane</keyword>
<dbReference type="NCBIfam" id="TIGR04056">
    <property type="entry name" value="OMP_RagA_SusC"/>
    <property type="match status" value="1"/>
</dbReference>